<dbReference type="EMBL" id="AMCI01000192">
    <property type="protein sequence ID" value="EJX10402.1"/>
    <property type="molecule type" value="Genomic_DNA"/>
</dbReference>
<organism evidence="1">
    <name type="scientific">gut metagenome</name>
    <dbReference type="NCBI Taxonomy" id="749906"/>
    <lineage>
        <taxon>unclassified sequences</taxon>
        <taxon>metagenomes</taxon>
        <taxon>organismal metagenomes</taxon>
    </lineage>
</organism>
<reference evidence="1" key="1">
    <citation type="journal article" date="2012" name="PLoS ONE">
        <title>Gene sets for utilization of primary and secondary nutrition supplies in the distal gut of endangered iberian lynx.</title>
        <authorList>
            <person name="Alcaide M."/>
            <person name="Messina E."/>
            <person name="Richter M."/>
            <person name="Bargiela R."/>
            <person name="Peplies J."/>
            <person name="Huws S.A."/>
            <person name="Newbold C.J."/>
            <person name="Golyshin P.N."/>
            <person name="Simon M.A."/>
            <person name="Lopez G."/>
            <person name="Yakimov M.M."/>
            <person name="Ferrer M."/>
        </authorList>
    </citation>
    <scope>NUCLEOTIDE SEQUENCE</scope>
</reference>
<protein>
    <submittedName>
        <fullName evidence="1">Uncharacterized protein</fullName>
    </submittedName>
</protein>
<proteinExistence type="predicted"/>
<evidence type="ECO:0000313" key="1">
    <source>
        <dbReference type="EMBL" id="EJX10402.1"/>
    </source>
</evidence>
<dbReference type="AlphaFoldDB" id="J9GQ28"/>
<comment type="caution">
    <text evidence="1">The sequence shown here is derived from an EMBL/GenBank/DDBJ whole genome shotgun (WGS) entry which is preliminary data.</text>
</comment>
<name>J9GQ28_9ZZZZ</name>
<sequence length="48" mass="5427">MPQKAVSRIFFNVIISGDFVAAMVIDFGRCLFSLLAERLSVLLFCFCH</sequence>
<accession>J9GQ28</accession>
<gene>
    <name evidence="1" type="ORF">EVA_01337</name>
</gene>